<dbReference type="InterPro" id="IPR053063">
    <property type="entry name" value="PWWP_domain_containing_PDP"/>
</dbReference>
<feature type="region of interest" description="Disordered" evidence="1">
    <location>
        <begin position="398"/>
        <end position="429"/>
    </location>
</feature>
<dbReference type="PANTHER" id="PTHR42851:SF4">
    <property type="entry name" value="PWWP DOMAIN-CONTAINING PROTEIN"/>
    <property type="match status" value="1"/>
</dbReference>
<dbReference type="SMART" id="SM00293">
    <property type="entry name" value="PWWP"/>
    <property type="match status" value="1"/>
</dbReference>
<sequence length="1401" mass="154718">MNENGDFLARVLDEGKNGGGDYEGGKLGGELGFGEDEIMVEIVGCDVFVDGVSGNETNGNVGNGNCGGFMEEEVGVEDYGVTEDVVFLESGDSGFGRYSGNVKAEEVSEEVKERGLDDEDRVVVDIVVDVESRCLESVRSMVKRVYVETDASTASVNAEPVDQQTEGVGEVSEMVNKKEESLCLGNKIVESDVDDGNLKCLEGEGLVENNLVTERSGDRVNVSVDSVSSQKPAELVVDSQVADDDDKVSCKGVETSKGVDFGEGKGDCGEGIQTSLDLVSTIEHTQVVADYDEALYNKVSTVNDIEISTNESFLSNPMSEVSEIKSVQCEQKYADAEKDCERALISERNFEEATDYKASKADASGVSIGVCGGDNGSVEATEVLDLKADPTARVNRVSGCSKEVQNTNRDPGAERSDLPTLEENSQRQGLVSETGLVEHMKVVESLENYVGQEQHDIGIVSEGIVEASVETISDEKMDYNSKPRVVDGDMNLVKDTNLSGLDSRGSDAVNEEKRDDMLKPDIKLRGSLGSEDDENKILDEPFTGEILNKGDTDSAIPHRVGDVTYGSEAVLSSAMLHREGKAVHYFRKDVPIHLPDCNWNSIVNVMSDGVTSDELLHLTFQKGKNEAITGSLVDRRSALCNEEEKKVQGSHLDGNLTLSYELNCVDSNVQGTEKNHNLQDSECLDASSTSNHTGVSSDKNHILEVKYDEEQVDVRTDQELEIQDKTKNIEESEVVDEKIAEQVSPRSASSISEFHSCYLLPPKNEGEFSVGDLVWSKDRNLPWWPGQIFDPADASEKAMKHRKNDCFLVAYFGIRTFSWNDKSQIRPFKTHFSHIEEQGNSEAYHEAINCALVEVTRRVQLGLACSCLPKNYVAEIESQTVENIGIHHEAGRRFRVDESTAAFCFEPRELLEHIRSLALLPSAGCDNQLQLTISKAQVAAFSRFKGQHPLPEFHFCDGLLETDANTSILSDAIQEHSAQVKGEHNTSSKRKHDLEDDLPPRKKGSRMSEFISDLLESDGEEEDRDIRVSSVARKKKAFKSLIDGSGKIQTYYAAKVSTTASHTPKKSFKVGDSILKVASQLTESPSHVKCNSEKFVETDDSVDQHHGFDCLSQTSVNSQQGMMLLLKNSSINEMLSQLHLVAQDPMNRYSFLNEITSFFSGFRQSVIGQNSRKRNQRIGQGSGKKKAPQTIINPPEDFEFDDVNDSYWADMKVQNYDEEQILDRGENGEAENLLVPTEADIEQILVRGQNEEAENQLVPNEADKEQILDTAQYGEATSQLVPSEADKPVRSGQRSRKRFSSGKQVMVAEEPVVDHTDIRRPDCSPTDLILKFTEGKFVPSELDLNKIFRRFGPIRELETEIDRESSSAKVVYKRCSDAKVALSSAGLQQYKTRKMQVNSLR</sequence>
<feature type="compositionally biased region" description="Basic and acidic residues" evidence="1">
    <location>
        <begin position="981"/>
        <end position="1000"/>
    </location>
</feature>
<dbReference type="CDD" id="cd05162">
    <property type="entry name" value="PWWP"/>
    <property type="match status" value="1"/>
</dbReference>
<evidence type="ECO:0000256" key="1">
    <source>
        <dbReference type="SAM" id="MobiDB-lite"/>
    </source>
</evidence>
<organism evidence="3 4">
    <name type="scientific">Heracleum sosnowskyi</name>
    <dbReference type="NCBI Taxonomy" id="360622"/>
    <lineage>
        <taxon>Eukaryota</taxon>
        <taxon>Viridiplantae</taxon>
        <taxon>Streptophyta</taxon>
        <taxon>Embryophyta</taxon>
        <taxon>Tracheophyta</taxon>
        <taxon>Spermatophyta</taxon>
        <taxon>Magnoliopsida</taxon>
        <taxon>eudicotyledons</taxon>
        <taxon>Gunneridae</taxon>
        <taxon>Pentapetalae</taxon>
        <taxon>asterids</taxon>
        <taxon>campanulids</taxon>
        <taxon>Apiales</taxon>
        <taxon>Apiaceae</taxon>
        <taxon>Apioideae</taxon>
        <taxon>apioid superclade</taxon>
        <taxon>Tordylieae</taxon>
        <taxon>Tordyliinae</taxon>
        <taxon>Heracleum</taxon>
    </lineage>
</organism>
<dbReference type="InterPro" id="IPR000313">
    <property type="entry name" value="PWWP_dom"/>
</dbReference>
<reference evidence="3" key="1">
    <citation type="submission" date="2023-02" db="EMBL/GenBank/DDBJ databases">
        <title>Genome of toxic invasive species Heracleum sosnowskyi carries increased number of genes despite the absence of recent whole-genome duplications.</title>
        <authorList>
            <person name="Schelkunov M."/>
            <person name="Shtratnikova V."/>
            <person name="Makarenko M."/>
            <person name="Klepikova A."/>
            <person name="Omelchenko D."/>
            <person name="Novikova G."/>
            <person name="Obukhova E."/>
            <person name="Bogdanov V."/>
            <person name="Penin A."/>
            <person name="Logacheva M."/>
        </authorList>
    </citation>
    <scope>NUCLEOTIDE SEQUENCE</scope>
    <source>
        <strain evidence="3">Hsosn_3</strain>
        <tissue evidence="3">Leaf</tissue>
    </source>
</reference>
<feature type="region of interest" description="Disordered" evidence="1">
    <location>
        <begin position="1279"/>
        <end position="1301"/>
    </location>
</feature>
<dbReference type="PANTHER" id="PTHR42851">
    <property type="entry name" value="ALDOLASE-RELATED"/>
    <property type="match status" value="1"/>
</dbReference>
<name>A0AAD8MR74_9APIA</name>
<feature type="domain" description="PWWP" evidence="2">
    <location>
        <begin position="770"/>
        <end position="831"/>
    </location>
</feature>
<keyword evidence="4" id="KW-1185">Reference proteome</keyword>
<feature type="region of interest" description="Disordered" evidence="1">
    <location>
        <begin position="977"/>
        <end position="1007"/>
    </location>
</feature>
<dbReference type="Proteomes" id="UP001237642">
    <property type="component" value="Unassembled WGS sequence"/>
</dbReference>
<evidence type="ECO:0000313" key="3">
    <source>
        <dbReference type="EMBL" id="KAK1382426.1"/>
    </source>
</evidence>
<dbReference type="SUPFAM" id="SSF63748">
    <property type="entry name" value="Tudor/PWWP/MBT"/>
    <property type="match status" value="1"/>
</dbReference>
<dbReference type="PROSITE" id="PS50812">
    <property type="entry name" value="PWWP"/>
    <property type="match status" value="1"/>
</dbReference>
<gene>
    <name evidence="3" type="ORF">POM88_020161</name>
</gene>
<dbReference type="Gene3D" id="2.30.30.140">
    <property type="match status" value="1"/>
</dbReference>
<accession>A0AAD8MR74</accession>
<protein>
    <recommendedName>
        <fullName evidence="2">PWWP domain-containing protein</fullName>
    </recommendedName>
</protein>
<dbReference type="EMBL" id="JAUIZM010000005">
    <property type="protein sequence ID" value="KAK1382426.1"/>
    <property type="molecule type" value="Genomic_DNA"/>
</dbReference>
<comment type="caution">
    <text evidence="3">The sequence shown here is derived from an EMBL/GenBank/DDBJ whole genome shotgun (WGS) entry which is preliminary data.</text>
</comment>
<proteinExistence type="predicted"/>
<evidence type="ECO:0000259" key="2">
    <source>
        <dbReference type="PROSITE" id="PS50812"/>
    </source>
</evidence>
<dbReference type="Pfam" id="PF00855">
    <property type="entry name" value="PWWP"/>
    <property type="match status" value="1"/>
</dbReference>
<evidence type="ECO:0000313" key="4">
    <source>
        <dbReference type="Proteomes" id="UP001237642"/>
    </source>
</evidence>
<reference evidence="3" key="2">
    <citation type="submission" date="2023-05" db="EMBL/GenBank/DDBJ databases">
        <authorList>
            <person name="Schelkunov M.I."/>
        </authorList>
    </citation>
    <scope>NUCLEOTIDE SEQUENCE</scope>
    <source>
        <strain evidence="3">Hsosn_3</strain>
        <tissue evidence="3">Leaf</tissue>
    </source>
</reference>
<feature type="region of interest" description="Disordered" evidence="1">
    <location>
        <begin position="1170"/>
        <end position="1193"/>
    </location>
</feature>